<reference evidence="2 3" key="1">
    <citation type="submission" date="2020-02" db="EMBL/GenBank/DDBJ databases">
        <title>Draft genome sequence of Haematococcus lacustris strain NIES-144.</title>
        <authorList>
            <person name="Morimoto D."/>
            <person name="Nakagawa S."/>
            <person name="Yoshida T."/>
            <person name="Sawayama S."/>
        </authorList>
    </citation>
    <scope>NUCLEOTIDE SEQUENCE [LARGE SCALE GENOMIC DNA]</scope>
    <source>
        <strain evidence="2 3">NIES-144</strain>
    </source>
</reference>
<dbReference type="InterPro" id="IPR036705">
    <property type="entry name" value="Ribosyl_crysJ1_sf"/>
</dbReference>
<proteinExistence type="predicted"/>
<dbReference type="Proteomes" id="UP000485058">
    <property type="component" value="Unassembled WGS sequence"/>
</dbReference>
<feature type="region of interest" description="Disordered" evidence="1">
    <location>
        <begin position="125"/>
        <end position="149"/>
    </location>
</feature>
<keyword evidence="3" id="KW-1185">Reference proteome</keyword>
<organism evidence="2 3">
    <name type="scientific">Haematococcus lacustris</name>
    <name type="common">Green alga</name>
    <name type="synonym">Haematococcus pluvialis</name>
    <dbReference type="NCBI Taxonomy" id="44745"/>
    <lineage>
        <taxon>Eukaryota</taxon>
        <taxon>Viridiplantae</taxon>
        <taxon>Chlorophyta</taxon>
        <taxon>core chlorophytes</taxon>
        <taxon>Chlorophyceae</taxon>
        <taxon>CS clade</taxon>
        <taxon>Chlamydomonadales</taxon>
        <taxon>Haematococcaceae</taxon>
        <taxon>Haematococcus</taxon>
    </lineage>
</organism>
<evidence type="ECO:0008006" key="4">
    <source>
        <dbReference type="Google" id="ProtNLM"/>
    </source>
</evidence>
<protein>
    <recommendedName>
        <fullName evidence="4">ADP-ribosylglycohydrolase</fullName>
    </recommendedName>
</protein>
<dbReference type="AlphaFoldDB" id="A0A699YV22"/>
<gene>
    <name evidence="2" type="ORF">HaLaN_10083</name>
</gene>
<dbReference type="Gene3D" id="1.10.4080.10">
    <property type="entry name" value="ADP-ribosylation/Crystallin J1"/>
    <property type="match status" value="1"/>
</dbReference>
<dbReference type="EMBL" id="BLLF01000686">
    <property type="protein sequence ID" value="GFH14097.1"/>
    <property type="molecule type" value="Genomic_DNA"/>
</dbReference>
<accession>A0A699YV22</accession>
<comment type="caution">
    <text evidence="2">The sequence shown here is derived from an EMBL/GenBank/DDBJ whole genome shotgun (WGS) entry which is preliminary data.</text>
</comment>
<evidence type="ECO:0000256" key="1">
    <source>
        <dbReference type="SAM" id="MobiDB-lite"/>
    </source>
</evidence>
<name>A0A699YV22_HAELA</name>
<dbReference type="InterPro" id="IPR005502">
    <property type="entry name" value="Ribosyl_crysJ1"/>
</dbReference>
<evidence type="ECO:0000313" key="2">
    <source>
        <dbReference type="EMBL" id="GFH14097.1"/>
    </source>
</evidence>
<sequence length="303" mass="30924">MASMNLDLAPASASGSDPASVGLSQANLHSLSSISLVDAGGVSSGGLLEQDSWHSATSCDEGLEFLNPPRSPFYAYASGRNSPYGEQTLVLLRSLAARQGLDCCSYALAFQDYFGDKFDGYRDVSTKDGEKGTAPEAVDTPAEASPHIASSGASSRLEVTYELAGVIAGNLRHAMKLAALPPSTAIAELGRNCHMPNALTSPLQIVLHMEHRARCSVTPSAPGSAAVAAVAGAMQTMYAEAVRLAIREGGCCASRSAYVGAVMGALAGVAGVPPAWQAAYSQSTAVAEAAGVLCRGRSQVGGA</sequence>
<dbReference type="Pfam" id="PF03747">
    <property type="entry name" value="ADP_ribosyl_GH"/>
    <property type="match status" value="1"/>
</dbReference>
<dbReference type="SUPFAM" id="SSF101478">
    <property type="entry name" value="ADP-ribosylglycohydrolase"/>
    <property type="match status" value="1"/>
</dbReference>
<evidence type="ECO:0000313" key="3">
    <source>
        <dbReference type="Proteomes" id="UP000485058"/>
    </source>
</evidence>